<gene>
    <name evidence="20" type="ORF">BST26_20200</name>
</gene>
<evidence type="ECO:0000256" key="10">
    <source>
        <dbReference type="ARBA" id="ARBA00022723"/>
    </source>
</evidence>
<evidence type="ECO:0000256" key="15">
    <source>
        <dbReference type="ARBA" id="ARBA00023014"/>
    </source>
</evidence>
<dbReference type="InterPro" id="IPR023173">
    <property type="entry name" value="NADPH_Cyt_P450_Rdtase_alpha"/>
</dbReference>
<dbReference type="RefSeq" id="WP_083033597.1">
    <property type="nucleotide sequence ID" value="NZ_MVHS01000080.1"/>
</dbReference>
<evidence type="ECO:0000259" key="19">
    <source>
        <dbReference type="PROSITE" id="PS51384"/>
    </source>
</evidence>
<keyword evidence="13" id="KW-0560">Oxidoreductase</keyword>
<dbReference type="GO" id="GO:0046872">
    <property type="term" value="F:metal ion binding"/>
    <property type="evidence" value="ECO:0007669"/>
    <property type="project" value="UniProtKB-KW"/>
</dbReference>
<evidence type="ECO:0000256" key="5">
    <source>
        <dbReference type="ARBA" id="ARBA00012604"/>
    </source>
</evidence>
<dbReference type="InterPro" id="IPR001094">
    <property type="entry name" value="Flavdoxin-like"/>
</dbReference>
<keyword evidence="12" id="KW-0521">NADP</keyword>
<dbReference type="Proteomes" id="UP000192801">
    <property type="component" value="Unassembled WGS sequence"/>
</dbReference>
<dbReference type="GO" id="GO:0051539">
    <property type="term" value="F:4 iron, 4 sulfur cluster binding"/>
    <property type="evidence" value="ECO:0007669"/>
    <property type="project" value="UniProtKB-KW"/>
</dbReference>
<evidence type="ECO:0000256" key="14">
    <source>
        <dbReference type="ARBA" id="ARBA00023004"/>
    </source>
</evidence>
<dbReference type="CDD" id="cd06199">
    <property type="entry name" value="SiR"/>
    <property type="match status" value="1"/>
</dbReference>
<dbReference type="InterPro" id="IPR009010">
    <property type="entry name" value="Asp_de-COase-like_dom_sf"/>
</dbReference>
<dbReference type="Gene3D" id="3.40.50.80">
    <property type="entry name" value="Nucleotide-binding domain of ferredoxin-NADP reductase (FNR) module"/>
    <property type="match status" value="1"/>
</dbReference>
<dbReference type="GO" id="GO:0050660">
    <property type="term" value="F:flavin adenine dinucleotide binding"/>
    <property type="evidence" value="ECO:0007669"/>
    <property type="project" value="TreeGrafter"/>
</dbReference>
<evidence type="ECO:0000313" key="21">
    <source>
        <dbReference type="Proteomes" id="UP000192801"/>
    </source>
</evidence>
<keyword evidence="21" id="KW-1185">Reference proteome</keyword>
<dbReference type="InterPro" id="IPR001433">
    <property type="entry name" value="OxRdtase_FAD/NAD-bd"/>
</dbReference>
<dbReference type="GO" id="GO:0004783">
    <property type="term" value="F:sulfite reductase (NADPH) activity"/>
    <property type="evidence" value="ECO:0007669"/>
    <property type="project" value="UniProtKB-EC"/>
</dbReference>
<reference evidence="20 21" key="1">
    <citation type="submission" date="2016-12" db="EMBL/GenBank/DDBJ databases">
        <title>The new phylogeny of genus Mycobacterium.</title>
        <authorList>
            <person name="Tortoli E."/>
            <person name="Trovato A."/>
            <person name="Cirillo D.M."/>
        </authorList>
    </citation>
    <scope>NUCLEOTIDE SEQUENCE [LARGE SCALE GENOMIC DNA]</scope>
    <source>
        <strain evidence="20 21">DSM 45130</strain>
    </source>
</reference>
<dbReference type="Gene3D" id="2.40.40.20">
    <property type="match status" value="1"/>
</dbReference>
<dbReference type="Gene3D" id="1.20.990.10">
    <property type="entry name" value="NADPH-cytochrome p450 Reductase, Chain A, domain 3"/>
    <property type="match status" value="1"/>
</dbReference>
<comment type="cofactor">
    <cofactor evidence="3">
        <name>[4Fe-4S] cluster</name>
        <dbReference type="ChEBI" id="CHEBI:49883"/>
    </cofactor>
</comment>
<dbReference type="FunFam" id="3.40.50.80:FF:000001">
    <property type="entry name" value="NADPH--cytochrome P450 reductase 1"/>
    <property type="match status" value="1"/>
</dbReference>
<keyword evidence="9" id="KW-0288">FMN</keyword>
<keyword evidence="16" id="KW-0028">Amino-acid biosynthesis</keyword>
<dbReference type="FunFam" id="2.40.40.20:FF:000005">
    <property type="entry name" value="Periplasmic nitrate reductase"/>
    <property type="match status" value="1"/>
</dbReference>
<dbReference type="GO" id="GO:0005829">
    <property type="term" value="C:cytosol"/>
    <property type="evidence" value="ECO:0007669"/>
    <property type="project" value="TreeGrafter"/>
</dbReference>
<dbReference type="PRINTS" id="PR00371">
    <property type="entry name" value="FPNCR"/>
</dbReference>
<evidence type="ECO:0000256" key="6">
    <source>
        <dbReference type="ARBA" id="ARBA00022485"/>
    </source>
</evidence>
<proteinExistence type="predicted"/>
<evidence type="ECO:0000256" key="7">
    <source>
        <dbReference type="ARBA" id="ARBA00022505"/>
    </source>
</evidence>
<evidence type="ECO:0000256" key="11">
    <source>
        <dbReference type="ARBA" id="ARBA00022827"/>
    </source>
</evidence>
<dbReference type="Pfam" id="PF00667">
    <property type="entry name" value="FAD_binding_1"/>
    <property type="match status" value="1"/>
</dbReference>
<evidence type="ECO:0000256" key="9">
    <source>
        <dbReference type="ARBA" id="ARBA00022643"/>
    </source>
</evidence>
<evidence type="ECO:0000256" key="17">
    <source>
        <dbReference type="ARBA" id="ARBA00052219"/>
    </source>
</evidence>
<keyword evidence="11" id="KW-0274">FAD</keyword>
<dbReference type="Pfam" id="PF00175">
    <property type="entry name" value="NAD_binding_1"/>
    <property type="match status" value="1"/>
</dbReference>
<evidence type="ECO:0000256" key="4">
    <source>
        <dbReference type="ARBA" id="ARBA00001974"/>
    </source>
</evidence>
<dbReference type="InterPro" id="IPR039261">
    <property type="entry name" value="FNR_nucleotide-bd"/>
</dbReference>
<dbReference type="PROSITE" id="PS51384">
    <property type="entry name" value="FAD_FR"/>
    <property type="match status" value="1"/>
</dbReference>
<evidence type="ECO:0000313" key="20">
    <source>
        <dbReference type="EMBL" id="ORA63760.1"/>
    </source>
</evidence>
<evidence type="ECO:0000256" key="13">
    <source>
        <dbReference type="ARBA" id="ARBA00023002"/>
    </source>
</evidence>
<keyword evidence="10" id="KW-0479">Metal-binding</keyword>
<dbReference type="Pfam" id="PF00258">
    <property type="entry name" value="Flavodoxin_1"/>
    <property type="match status" value="1"/>
</dbReference>
<dbReference type="Pfam" id="PF01568">
    <property type="entry name" value="Molydop_binding"/>
    <property type="match status" value="1"/>
</dbReference>
<dbReference type="GO" id="GO:0043546">
    <property type="term" value="F:molybdopterin cofactor binding"/>
    <property type="evidence" value="ECO:0007669"/>
    <property type="project" value="InterPro"/>
</dbReference>
<evidence type="ECO:0000256" key="2">
    <source>
        <dbReference type="ARBA" id="ARBA00001942"/>
    </source>
</evidence>
<protein>
    <recommendedName>
        <fullName evidence="5">assimilatory sulfite reductase (NADPH)</fullName>
        <ecNumber evidence="5">1.8.1.2</ecNumber>
    </recommendedName>
</protein>
<dbReference type="SUPFAM" id="SSF50692">
    <property type="entry name" value="ADC-like"/>
    <property type="match status" value="1"/>
</dbReference>
<dbReference type="Gene3D" id="3.40.50.360">
    <property type="match status" value="1"/>
</dbReference>
<dbReference type="SUPFAM" id="SSF52343">
    <property type="entry name" value="Ferredoxin reductase-like, C-terminal NADP-linked domain"/>
    <property type="match status" value="1"/>
</dbReference>
<comment type="cofactor">
    <cofactor evidence="2">
        <name>Mo-bis(molybdopterin guanine dinucleotide)</name>
        <dbReference type="ChEBI" id="CHEBI:60539"/>
    </cofactor>
</comment>
<keyword evidence="16" id="KW-0198">Cysteine biosynthesis</keyword>
<sequence>MSIAEPPDDTYPMLLTTGRLAHQWHTMTKTGRVAKLNKLNPTSFVQLHPDDAATHGIVAGDTVEVRSRRGAARVPVDISTDIRPGTCFVPMHFNDAIGPDLAINAVTNDAVDPDSLQPEFKACAVALTPVAAPPAPTPQEAPMTAPAGTAPTSLAAAFGVTGSPTDQLTDTERGYLAGLVSGITANPPVDSVPTLPATAPLSAPVRAWAEGVLAGYFSRIPLSPSGVPLIAAPAEEPAGGARLTLVWASQTGTVEDYIPRCTELLTEAGFTVSARCADRVGIDELRGTVLFVVATTGDGDAPDNGIALWDALTAAVATDVADLRYSVLGFGDSAYADFCGFARKLDARLAHLGATRIAKRASCEPDYDTEADGWVAAVVDALRQDTPAEPAPTAEYSRKNPLTTRLLDNELLTGAGSAKEVRRFAFALPPDTLTYSAGDALGVWPRNSAALVGEWLELTGLDGQAPVSAGGGDTTLAEALREHYDITRITRDFLIFVNTHHNDPALAALVDDPHGIAEWAWGRQCVDVLAQYPVSAALDDWLAVLRPLTPRLYSISSSPLAAPDRVEITVSAVRFGTGDRPRGGVASTYLADAADDAEPRIYVQRNNSFGPPPDDHAPMIMIGPGTGVAPFRGFLDHRAHRGATGDNWLFFGEQHEATDFYYRDELRGHLDSGLLTRLDVAFSRDQPDKVYVQDLMLARAAELWEWIGRGAHIYVCGDASRMARDVDDTLRSIIAEHGRLAPHSADSYLRALAADGRYQRDVY</sequence>
<dbReference type="PANTHER" id="PTHR19384:SF128">
    <property type="entry name" value="NADPH OXIDOREDUCTASE A"/>
    <property type="match status" value="1"/>
</dbReference>
<dbReference type="Gene3D" id="2.40.30.10">
    <property type="entry name" value="Translation factors"/>
    <property type="match status" value="1"/>
</dbReference>
<dbReference type="InterPro" id="IPR001709">
    <property type="entry name" value="Flavoprot_Pyr_Nucl_cyt_Rdtase"/>
</dbReference>
<dbReference type="InterPro" id="IPR041957">
    <property type="entry name" value="CT_Nitrate-R-NapA-like"/>
</dbReference>
<dbReference type="InterPro" id="IPR029039">
    <property type="entry name" value="Flavoprotein-like_sf"/>
</dbReference>
<dbReference type="InterPro" id="IPR006657">
    <property type="entry name" value="MoPterin_dinucl-bd_dom"/>
</dbReference>
<evidence type="ECO:0000256" key="16">
    <source>
        <dbReference type="ARBA" id="ARBA00023192"/>
    </source>
</evidence>
<dbReference type="GO" id="GO:0010181">
    <property type="term" value="F:FMN binding"/>
    <property type="evidence" value="ECO:0007669"/>
    <property type="project" value="InterPro"/>
</dbReference>
<dbReference type="InterPro" id="IPR017938">
    <property type="entry name" value="Riboflavin_synthase-like_b-brl"/>
</dbReference>
<dbReference type="AlphaFoldDB" id="A0A1X0CW87"/>
<feature type="domain" description="FAD-binding FR-type" evidence="19">
    <location>
        <begin position="399"/>
        <end position="618"/>
    </location>
</feature>
<dbReference type="InterPro" id="IPR003097">
    <property type="entry name" value="CysJ-like_FAD-binding"/>
</dbReference>
<evidence type="ECO:0000259" key="18">
    <source>
        <dbReference type="PROSITE" id="PS50902"/>
    </source>
</evidence>
<accession>A0A1X0CW87</accession>
<evidence type="ECO:0000256" key="8">
    <source>
        <dbReference type="ARBA" id="ARBA00022630"/>
    </source>
</evidence>
<dbReference type="SUPFAM" id="SSF52218">
    <property type="entry name" value="Flavoproteins"/>
    <property type="match status" value="1"/>
</dbReference>
<dbReference type="SUPFAM" id="SSF63380">
    <property type="entry name" value="Riboflavin synthase domain-like"/>
    <property type="match status" value="1"/>
</dbReference>
<keyword evidence="6" id="KW-0004">4Fe-4S</keyword>
<dbReference type="EMBL" id="MVHS01000080">
    <property type="protein sequence ID" value="ORA63760.1"/>
    <property type="molecule type" value="Genomic_DNA"/>
</dbReference>
<evidence type="ECO:0000256" key="12">
    <source>
        <dbReference type="ARBA" id="ARBA00022857"/>
    </source>
</evidence>
<name>A0A1X0CW87_9MYCO</name>
<comment type="cofactor">
    <cofactor evidence="4">
        <name>FAD</name>
        <dbReference type="ChEBI" id="CHEBI:57692"/>
    </cofactor>
</comment>
<evidence type="ECO:0000256" key="3">
    <source>
        <dbReference type="ARBA" id="ARBA00001966"/>
    </source>
</evidence>
<keyword evidence="15" id="KW-0411">Iron-sulfur</keyword>
<evidence type="ECO:0000256" key="1">
    <source>
        <dbReference type="ARBA" id="ARBA00001917"/>
    </source>
</evidence>
<dbReference type="EC" id="1.8.1.2" evidence="5"/>
<dbReference type="InterPro" id="IPR008254">
    <property type="entry name" value="Flavodoxin/NO_synth"/>
</dbReference>
<organism evidence="20 21">
    <name type="scientific">Mycolicibacterium insubricum</name>
    <dbReference type="NCBI Taxonomy" id="444597"/>
    <lineage>
        <taxon>Bacteria</taxon>
        <taxon>Bacillati</taxon>
        <taxon>Actinomycetota</taxon>
        <taxon>Actinomycetes</taxon>
        <taxon>Mycobacteriales</taxon>
        <taxon>Mycobacteriaceae</taxon>
        <taxon>Mycolicibacterium</taxon>
    </lineage>
</organism>
<dbReference type="CDD" id="cd02791">
    <property type="entry name" value="MopB_CT_Nitrate-R-NapA-like"/>
    <property type="match status" value="1"/>
</dbReference>
<dbReference type="PRINTS" id="PR00369">
    <property type="entry name" value="FLAVODOXIN"/>
</dbReference>
<dbReference type="PROSITE" id="PS50902">
    <property type="entry name" value="FLAVODOXIN_LIKE"/>
    <property type="match status" value="1"/>
</dbReference>
<dbReference type="InterPro" id="IPR017927">
    <property type="entry name" value="FAD-bd_FR_type"/>
</dbReference>
<keyword evidence="7" id="KW-0500">Molybdenum</keyword>
<dbReference type="GO" id="GO:0019344">
    <property type="term" value="P:cysteine biosynthetic process"/>
    <property type="evidence" value="ECO:0007669"/>
    <property type="project" value="UniProtKB-KW"/>
</dbReference>
<comment type="cofactor">
    <cofactor evidence="1">
        <name>FMN</name>
        <dbReference type="ChEBI" id="CHEBI:58210"/>
    </cofactor>
</comment>
<dbReference type="STRING" id="444597.BST26_20200"/>
<feature type="domain" description="Flavodoxin-like" evidence="18">
    <location>
        <begin position="243"/>
        <end position="379"/>
    </location>
</feature>
<keyword evidence="8" id="KW-0285">Flavoprotein</keyword>
<comment type="catalytic activity">
    <reaction evidence="17">
        <text>hydrogen sulfide + 3 NADP(+) + 3 H2O = sulfite + 3 NADPH + 4 H(+)</text>
        <dbReference type="Rhea" id="RHEA:13801"/>
        <dbReference type="ChEBI" id="CHEBI:15377"/>
        <dbReference type="ChEBI" id="CHEBI:15378"/>
        <dbReference type="ChEBI" id="CHEBI:17359"/>
        <dbReference type="ChEBI" id="CHEBI:29919"/>
        <dbReference type="ChEBI" id="CHEBI:57783"/>
        <dbReference type="ChEBI" id="CHEBI:58349"/>
        <dbReference type="EC" id="1.8.1.2"/>
    </reaction>
</comment>
<comment type="caution">
    <text evidence="20">The sequence shown here is derived from an EMBL/GenBank/DDBJ whole genome shotgun (WGS) entry which is preliminary data.</text>
</comment>
<dbReference type="PANTHER" id="PTHR19384">
    <property type="entry name" value="NITRIC OXIDE SYNTHASE-RELATED"/>
    <property type="match status" value="1"/>
</dbReference>
<keyword evidence="14" id="KW-0408">Iron</keyword>